<protein>
    <submittedName>
        <fullName evidence="5">Glycosyltransferase family 61 protein</fullName>
    </submittedName>
</protein>
<sequence>MTVLSESAAKRRKQLLRFISTDLLGPIAGKMPKSCIESLEKASSYADINAHILDIVPVADARIVRHEVAAKLPPFIRTEAVFGKRNLYLLRDATVSPHSGMAWIGNRIIEESVGSLRRIMGWGDVLHEPLLPARKLLIPEPVVVCHPATYFHWLLEVLPNILLAVATFPGVKIVLPDNPPRYVLDGLTTALGPEARRDFLFTSSPIRVERLVVPQYHNQPEFTPPQVLELLRSEVKAKVVPQGSAEQRRRHGTRIYISRQKSRRRLAGEAEMEERLREIGFSVLHCEELSFAEQIRAFHEAEVVVGSHGAGLSNLAWCEAPCRVVEIFPKNYILDCFAWLSFSRGFDYRYVICDTGHRIDQGAMDAVLAAVQ</sequence>
<keyword evidence="6" id="KW-1185">Reference proteome</keyword>
<dbReference type="Pfam" id="PF04577">
    <property type="entry name" value="Glyco_transf_61"/>
    <property type="match status" value="1"/>
</dbReference>
<dbReference type="PANTHER" id="PTHR20961">
    <property type="entry name" value="GLYCOSYLTRANSFERASE"/>
    <property type="match status" value="1"/>
</dbReference>
<keyword evidence="3" id="KW-0325">Glycoprotein</keyword>
<feature type="domain" description="Glycosyltransferase 61 catalytic" evidence="4">
    <location>
        <begin position="150"/>
        <end position="325"/>
    </location>
</feature>
<evidence type="ECO:0000256" key="3">
    <source>
        <dbReference type="ARBA" id="ARBA00023180"/>
    </source>
</evidence>
<dbReference type="Proteomes" id="UP000641025">
    <property type="component" value="Unassembled WGS sequence"/>
</dbReference>
<evidence type="ECO:0000256" key="2">
    <source>
        <dbReference type="ARBA" id="ARBA00022679"/>
    </source>
</evidence>
<dbReference type="EMBL" id="JAEMHK010000009">
    <property type="protein sequence ID" value="MBJ6801122.1"/>
    <property type="molecule type" value="Genomic_DNA"/>
</dbReference>
<organism evidence="5 6">
    <name type="scientific">Geomonas propionica</name>
    <dbReference type="NCBI Taxonomy" id="2798582"/>
    <lineage>
        <taxon>Bacteria</taxon>
        <taxon>Pseudomonadati</taxon>
        <taxon>Thermodesulfobacteriota</taxon>
        <taxon>Desulfuromonadia</taxon>
        <taxon>Geobacterales</taxon>
        <taxon>Geobacteraceae</taxon>
        <taxon>Geomonas</taxon>
    </lineage>
</organism>
<evidence type="ECO:0000259" key="4">
    <source>
        <dbReference type="Pfam" id="PF04577"/>
    </source>
</evidence>
<gene>
    <name evidence="5" type="ORF">JFN90_13390</name>
</gene>
<comment type="caution">
    <text evidence="5">The sequence shown here is derived from an EMBL/GenBank/DDBJ whole genome shotgun (WGS) entry which is preliminary data.</text>
</comment>
<reference evidence="5 6" key="1">
    <citation type="submission" date="2020-12" db="EMBL/GenBank/DDBJ databases">
        <title>Geomonas sp. Red259, isolated from paddy soil.</title>
        <authorList>
            <person name="Xu Z."/>
            <person name="Zhang Z."/>
            <person name="Masuda Y."/>
            <person name="Itoh H."/>
            <person name="Senoo K."/>
        </authorList>
    </citation>
    <scope>NUCLEOTIDE SEQUENCE [LARGE SCALE GENOMIC DNA]</scope>
    <source>
        <strain evidence="5 6">Red259</strain>
    </source>
</reference>
<evidence type="ECO:0000256" key="1">
    <source>
        <dbReference type="ARBA" id="ARBA00022676"/>
    </source>
</evidence>
<proteinExistence type="predicted"/>
<name>A0ABS0YTN8_9BACT</name>
<dbReference type="InterPro" id="IPR049625">
    <property type="entry name" value="Glyco_transf_61_cat"/>
</dbReference>
<keyword evidence="1" id="KW-0328">Glycosyltransferase</keyword>
<keyword evidence="2" id="KW-0808">Transferase</keyword>
<evidence type="ECO:0000313" key="6">
    <source>
        <dbReference type="Proteomes" id="UP000641025"/>
    </source>
</evidence>
<evidence type="ECO:0000313" key="5">
    <source>
        <dbReference type="EMBL" id="MBJ6801122.1"/>
    </source>
</evidence>
<dbReference type="InterPro" id="IPR007657">
    <property type="entry name" value="Glycosyltransferase_61"/>
</dbReference>
<accession>A0ABS0YTN8</accession>
<dbReference type="RefSeq" id="WP_199395616.1">
    <property type="nucleotide sequence ID" value="NZ_JAEMHK010000009.1"/>
</dbReference>